<reference evidence="2" key="1">
    <citation type="submission" date="2023-05" db="EMBL/GenBank/DDBJ databases">
        <title>Genome and transcriptome analyses reveal genes involved in the formation of fine ridges on petal epidermal cells in Hibiscus trionum.</title>
        <authorList>
            <person name="Koshimizu S."/>
            <person name="Masuda S."/>
            <person name="Ishii T."/>
            <person name="Shirasu K."/>
            <person name="Hoshino A."/>
            <person name="Arita M."/>
        </authorList>
    </citation>
    <scope>NUCLEOTIDE SEQUENCE</scope>
    <source>
        <strain evidence="2">Hamamatsu line</strain>
    </source>
</reference>
<evidence type="ECO:0000256" key="1">
    <source>
        <dbReference type="SAM" id="MobiDB-lite"/>
    </source>
</evidence>
<gene>
    <name evidence="2" type="ORF">HRI_001405900</name>
</gene>
<dbReference type="AlphaFoldDB" id="A0A9W7HHM3"/>
<feature type="compositionally biased region" description="Low complexity" evidence="1">
    <location>
        <begin position="62"/>
        <end position="74"/>
    </location>
</feature>
<evidence type="ECO:0000313" key="3">
    <source>
        <dbReference type="Proteomes" id="UP001165190"/>
    </source>
</evidence>
<sequence length="223" mass="24254">MNVSTHLHVESRFTFSTLHLSFRFTIQRYPEPLLLDIRFYSRLVKYWNHQLNNPLPNANPIPVAAANTNPVPHNDPNTMGSLNEGDAASFSEQPTKDAPNIDTAMGDAPANDPPTTDSKQKAPLEPQPLNTIYPIPEDDSDEEWDATDDGVPSPTAQQIKKIEAELPPAPAPAPPNRGTKRRSPIQVSLPPKKSKPSGSTPKAGMSSSKNSPAAADSQPRRGK</sequence>
<organism evidence="2 3">
    <name type="scientific">Hibiscus trionum</name>
    <name type="common">Flower of an hour</name>
    <dbReference type="NCBI Taxonomy" id="183268"/>
    <lineage>
        <taxon>Eukaryota</taxon>
        <taxon>Viridiplantae</taxon>
        <taxon>Streptophyta</taxon>
        <taxon>Embryophyta</taxon>
        <taxon>Tracheophyta</taxon>
        <taxon>Spermatophyta</taxon>
        <taxon>Magnoliopsida</taxon>
        <taxon>eudicotyledons</taxon>
        <taxon>Gunneridae</taxon>
        <taxon>Pentapetalae</taxon>
        <taxon>rosids</taxon>
        <taxon>malvids</taxon>
        <taxon>Malvales</taxon>
        <taxon>Malvaceae</taxon>
        <taxon>Malvoideae</taxon>
        <taxon>Hibiscus</taxon>
    </lineage>
</organism>
<dbReference type="EMBL" id="BSYR01000013">
    <property type="protein sequence ID" value="GMI77366.1"/>
    <property type="molecule type" value="Genomic_DNA"/>
</dbReference>
<name>A0A9W7HHM3_HIBTR</name>
<evidence type="ECO:0000313" key="2">
    <source>
        <dbReference type="EMBL" id="GMI77366.1"/>
    </source>
</evidence>
<accession>A0A9W7HHM3</accession>
<dbReference type="Proteomes" id="UP001165190">
    <property type="component" value="Unassembled WGS sequence"/>
</dbReference>
<comment type="caution">
    <text evidence="2">The sequence shown here is derived from an EMBL/GenBank/DDBJ whole genome shotgun (WGS) entry which is preliminary data.</text>
</comment>
<feature type="region of interest" description="Disordered" evidence="1">
    <location>
        <begin position="62"/>
        <end position="223"/>
    </location>
</feature>
<feature type="compositionally biased region" description="Low complexity" evidence="1">
    <location>
        <begin position="188"/>
        <end position="202"/>
    </location>
</feature>
<proteinExistence type="predicted"/>
<feature type="compositionally biased region" description="Acidic residues" evidence="1">
    <location>
        <begin position="136"/>
        <end position="148"/>
    </location>
</feature>
<keyword evidence="3" id="KW-1185">Reference proteome</keyword>
<protein>
    <submittedName>
        <fullName evidence="2">Uncharacterized protein</fullName>
    </submittedName>
</protein>